<dbReference type="CDD" id="cd01948">
    <property type="entry name" value="EAL"/>
    <property type="match status" value="1"/>
</dbReference>
<dbReference type="PROSITE" id="PS50887">
    <property type="entry name" value="GGDEF"/>
    <property type="match status" value="1"/>
</dbReference>
<protein>
    <submittedName>
        <fullName evidence="3">GGDEF/EAL domain-containing protein</fullName>
    </submittedName>
</protein>
<keyword evidence="4" id="KW-1185">Reference proteome</keyword>
<dbReference type="RefSeq" id="WP_008486101.1">
    <property type="nucleotide sequence ID" value="NZ_AMRI01000026.1"/>
</dbReference>
<dbReference type="InterPro" id="IPR029787">
    <property type="entry name" value="Nucleotide_cyclase"/>
</dbReference>
<dbReference type="AlphaFoldDB" id="K2J2A9"/>
<organism evidence="3 4">
    <name type="scientific">Gallaecimonas xiamenensis 3-C-1</name>
    <dbReference type="NCBI Taxonomy" id="745411"/>
    <lineage>
        <taxon>Bacteria</taxon>
        <taxon>Pseudomonadati</taxon>
        <taxon>Pseudomonadota</taxon>
        <taxon>Gammaproteobacteria</taxon>
        <taxon>Enterobacterales</taxon>
        <taxon>Gallaecimonadaceae</taxon>
        <taxon>Gallaecimonas</taxon>
    </lineage>
</organism>
<dbReference type="InterPro" id="IPR001633">
    <property type="entry name" value="EAL_dom"/>
</dbReference>
<dbReference type="eggNOG" id="COG2200">
    <property type="taxonomic scope" value="Bacteria"/>
</dbReference>
<dbReference type="Gene3D" id="3.20.20.450">
    <property type="entry name" value="EAL domain"/>
    <property type="match status" value="1"/>
</dbReference>
<dbReference type="PANTHER" id="PTHR33121:SF79">
    <property type="entry name" value="CYCLIC DI-GMP PHOSPHODIESTERASE PDED-RELATED"/>
    <property type="match status" value="1"/>
</dbReference>
<dbReference type="InterPro" id="IPR050706">
    <property type="entry name" value="Cyclic-di-GMP_PDE-like"/>
</dbReference>
<evidence type="ECO:0000313" key="4">
    <source>
        <dbReference type="Proteomes" id="UP000006755"/>
    </source>
</evidence>
<name>K2J2A9_9GAMM</name>
<dbReference type="Pfam" id="PF00990">
    <property type="entry name" value="GGDEF"/>
    <property type="match status" value="1"/>
</dbReference>
<feature type="domain" description="EAL" evidence="1">
    <location>
        <begin position="374"/>
        <end position="623"/>
    </location>
</feature>
<comment type="caution">
    <text evidence="3">The sequence shown here is derived from an EMBL/GenBank/DDBJ whole genome shotgun (WGS) entry which is preliminary data.</text>
</comment>
<sequence length="623" mass="69715">MKLSIRLTRMGIAVAVLVWLALCAASWFNSSRLANQEALEAWTYAKNWLASPTPRVPRNWQQWQLDDQPAEAQPHQASPMLGPLLSSLLPPASLKLNQDGHRLALTLDNSPLQASLQWQWLAYLVLLVVGINIALWQGRWLRRQLAEQSLTLNRHLDSLQEAEELPDTLTLEEFNGTLAAIGEARAKLLRQASEQQKLVRALSLQVLTDPLTGLPNRRAFNDQLTKALEAQLPTGLVLIRATPLKSINDDDGYSAGDDYLKGLAEILKRQHKGKSQIRAFRLSGSDFLVMVPQAELAMLSQLAQHLMAELMSLRTQSHEQMPAYLGAVLVRQGQVGAALAQADNALSLAMAQGQPGWHLDTGQGQHKEMEQRSQQQWREHLQYLLSDQGLTLMAQPVQGINRNQVHYTEILARCYDKDGRLLPTASVMAMAERLGLIQQLDKLVMEKTLKELLGKPLGQSLYAINLNALTVQDPHFVVWLERRLIAHPELARHLVFEVPEAGLVRQIGASQRFIELIHKMACRITIERFGTGLGAIRFFKALKPDFVKVDAALSRAIDQDADGQYYLRILVDIAHRLGVKVLAENVENAEERMTLTELRLDGLQGYYLARPVLFGPSALTMNT</sequence>
<feature type="domain" description="GGDEF" evidence="2">
    <location>
        <begin position="232"/>
        <end position="362"/>
    </location>
</feature>
<dbReference type="EMBL" id="AMRI01000026">
    <property type="protein sequence ID" value="EKE69163.1"/>
    <property type="molecule type" value="Genomic_DNA"/>
</dbReference>
<dbReference type="InterPro" id="IPR000160">
    <property type="entry name" value="GGDEF_dom"/>
</dbReference>
<dbReference type="SUPFAM" id="SSF55073">
    <property type="entry name" value="Nucleotide cyclase"/>
    <property type="match status" value="1"/>
</dbReference>
<dbReference type="NCBIfam" id="TIGR00254">
    <property type="entry name" value="GGDEF"/>
    <property type="match status" value="1"/>
</dbReference>
<dbReference type="PROSITE" id="PS50883">
    <property type="entry name" value="EAL"/>
    <property type="match status" value="1"/>
</dbReference>
<dbReference type="InterPro" id="IPR043128">
    <property type="entry name" value="Rev_trsase/Diguanyl_cyclase"/>
</dbReference>
<reference evidence="3 4" key="1">
    <citation type="journal article" date="2012" name="J. Bacteriol.">
        <title>Genome Sequence of Gallaecimonas xiamenensis Type Strain 3-C-1.</title>
        <authorList>
            <person name="Lai Q."/>
            <person name="Wang L."/>
            <person name="Wang W."/>
            <person name="Shao Z."/>
        </authorList>
    </citation>
    <scope>NUCLEOTIDE SEQUENCE [LARGE SCALE GENOMIC DNA]</scope>
    <source>
        <strain evidence="3 4">3-C-1</strain>
    </source>
</reference>
<dbReference type="SMART" id="SM00267">
    <property type="entry name" value="GGDEF"/>
    <property type="match status" value="1"/>
</dbReference>
<dbReference type="Pfam" id="PF00563">
    <property type="entry name" value="EAL"/>
    <property type="match status" value="1"/>
</dbReference>
<accession>K2J2A9</accession>
<evidence type="ECO:0000313" key="3">
    <source>
        <dbReference type="EMBL" id="EKE69163.1"/>
    </source>
</evidence>
<dbReference type="GO" id="GO:0071111">
    <property type="term" value="F:cyclic-guanylate-specific phosphodiesterase activity"/>
    <property type="evidence" value="ECO:0007669"/>
    <property type="project" value="InterPro"/>
</dbReference>
<dbReference type="STRING" id="745411.B3C1_15979"/>
<dbReference type="SUPFAM" id="SSF141868">
    <property type="entry name" value="EAL domain-like"/>
    <property type="match status" value="1"/>
</dbReference>
<evidence type="ECO:0000259" key="2">
    <source>
        <dbReference type="PROSITE" id="PS50887"/>
    </source>
</evidence>
<dbReference type="PANTHER" id="PTHR33121">
    <property type="entry name" value="CYCLIC DI-GMP PHOSPHODIESTERASE PDEF"/>
    <property type="match status" value="1"/>
</dbReference>
<gene>
    <name evidence="3" type="ORF">B3C1_15979</name>
</gene>
<dbReference type="PATRIC" id="fig|745411.4.peg.3144"/>
<evidence type="ECO:0000259" key="1">
    <source>
        <dbReference type="PROSITE" id="PS50883"/>
    </source>
</evidence>
<dbReference type="SMART" id="SM00052">
    <property type="entry name" value="EAL"/>
    <property type="match status" value="1"/>
</dbReference>
<proteinExistence type="predicted"/>
<dbReference type="Proteomes" id="UP000006755">
    <property type="component" value="Unassembled WGS sequence"/>
</dbReference>
<dbReference type="InterPro" id="IPR035919">
    <property type="entry name" value="EAL_sf"/>
</dbReference>
<dbReference type="Gene3D" id="3.30.70.270">
    <property type="match status" value="1"/>
</dbReference>
<dbReference type="CDD" id="cd01949">
    <property type="entry name" value="GGDEF"/>
    <property type="match status" value="1"/>
</dbReference>